<keyword evidence="2" id="KW-0378">Hydrolase</keyword>
<dbReference type="PANTHER" id="PTHR47963:SF7">
    <property type="entry name" value="ATP-DEPENDENT RNA HELICASE YFML-RELATED"/>
    <property type="match status" value="1"/>
</dbReference>
<dbReference type="InterPro" id="IPR027417">
    <property type="entry name" value="P-loop_NTPase"/>
</dbReference>
<dbReference type="PROSITE" id="PS51194">
    <property type="entry name" value="HELICASE_CTER"/>
    <property type="match status" value="1"/>
</dbReference>
<evidence type="ECO:0000256" key="2">
    <source>
        <dbReference type="ARBA" id="ARBA00022801"/>
    </source>
</evidence>
<keyword evidence="8" id="KW-1185">Reference proteome</keyword>
<dbReference type="EMBL" id="KN837146">
    <property type="protein sequence ID" value="KIJ40177.1"/>
    <property type="molecule type" value="Genomic_DNA"/>
</dbReference>
<organism evidence="7 8">
    <name type="scientific">Sphaerobolus stellatus (strain SS14)</name>
    <dbReference type="NCBI Taxonomy" id="990650"/>
    <lineage>
        <taxon>Eukaryota</taxon>
        <taxon>Fungi</taxon>
        <taxon>Dikarya</taxon>
        <taxon>Basidiomycota</taxon>
        <taxon>Agaricomycotina</taxon>
        <taxon>Agaricomycetes</taxon>
        <taxon>Phallomycetidae</taxon>
        <taxon>Geastrales</taxon>
        <taxon>Sphaerobolaceae</taxon>
        <taxon>Sphaerobolus</taxon>
    </lineage>
</organism>
<dbReference type="Pfam" id="PF00271">
    <property type="entry name" value="Helicase_C"/>
    <property type="match status" value="1"/>
</dbReference>
<dbReference type="InterPro" id="IPR011545">
    <property type="entry name" value="DEAD/DEAH_box_helicase_dom"/>
</dbReference>
<dbReference type="GO" id="GO:0005829">
    <property type="term" value="C:cytosol"/>
    <property type="evidence" value="ECO:0007669"/>
    <property type="project" value="TreeGrafter"/>
</dbReference>
<keyword evidence="3" id="KW-0347">Helicase</keyword>
<dbReference type="InterPro" id="IPR014001">
    <property type="entry name" value="Helicase_ATP-bd"/>
</dbReference>
<dbReference type="PROSITE" id="PS51192">
    <property type="entry name" value="HELICASE_ATP_BIND_1"/>
    <property type="match status" value="1"/>
</dbReference>
<dbReference type="GO" id="GO:0005840">
    <property type="term" value="C:ribosome"/>
    <property type="evidence" value="ECO:0007669"/>
    <property type="project" value="TreeGrafter"/>
</dbReference>
<dbReference type="Pfam" id="PF00270">
    <property type="entry name" value="DEAD"/>
    <property type="match status" value="1"/>
</dbReference>
<keyword evidence="4" id="KW-0067">ATP-binding</keyword>
<evidence type="ECO:0008006" key="9">
    <source>
        <dbReference type="Google" id="ProtNLM"/>
    </source>
</evidence>
<dbReference type="SMART" id="SM00490">
    <property type="entry name" value="HELICc"/>
    <property type="match status" value="1"/>
</dbReference>
<accession>A0A0C9VFF2</accession>
<evidence type="ECO:0000259" key="6">
    <source>
        <dbReference type="PROSITE" id="PS51194"/>
    </source>
</evidence>
<feature type="domain" description="Helicase ATP-binding" evidence="5">
    <location>
        <begin position="135"/>
        <end position="351"/>
    </location>
</feature>
<dbReference type="SUPFAM" id="SSF52540">
    <property type="entry name" value="P-loop containing nucleoside triphosphate hydrolases"/>
    <property type="match status" value="2"/>
</dbReference>
<dbReference type="GO" id="GO:0009409">
    <property type="term" value="P:response to cold"/>
    <property type="evidence" value="ECO:0007669"/>
    <property type="project" value="TreeGrafter"/>
</dbReference>
<dbReference type="SMART" id="SM00487">
    <property type="entry name" value="DEXDc"/>
    <property type="match status" value="1"/>
</dbReference>
<dbReference type="GO" id="GO:0016787">
    <property type="term" value="F:hydrolase activity"/>
    <property type="evidence" value="ECO:0007669"/>
    <property type="project" value="UniProtKB-KW"/>
</dbReference>
<reference evidence="7 8" key="1">
    <citation type="submission" date="2014-06" db="EMBL/GenBank/DDBJ databases">
        <title>Evolutionary Origins and Diversification of the Mycorrhizal Mutualists.</title>
        <authorList>
            <consortium name="DOE Joint Genome Institute"/>
            <consortium name="Mycorrhizal Genomics Consortium"/>
            <person name="Kohler A."/>
            <person name="Kuo A."/>
            <person name="Nagy L.G."/>
            <person name="Floudas D."/>
            <person name="Copeland A."/>
            <person name="Barry K.W."/>
            <person name="Cichocki N."/>
            <person name="Veneault-Fourrey C."/>
            <person name="LaButti K."/>
            <person name="Lindquist E.A."/>
            <person name="Lipzen A."/>
            <person name="Lundell T."/>
            <person name="Morin E."/>
            <person name="Murat C."/>
            <person name="Riley R."/>
            <person name="Ohm R."/>
            <person name="Sun H."/>
            <person name="Tunlid A."/>
            <person name="Henrissat B."/>
            <person name="Grigoriev I.V."/>
            <person name="Hibbett D.S."/>
            <person name="Martin F."/>
        </authorList>
    </citation>
    <scope>NUCLEOTIDE SEQUENCE [LARGE SCALE GENOMIC DNA]</scope>
    <source>
        <strain evidence="7 8">SS14</strain>
    </source>
</reference>
<evidence type="ECO:0000313" key="7">
    <source>
        <dbReference type="EMBL" id="KIJ40177.1"/>
    </source>
</evidence>
<evidence type="ECO:0000313" key="8">
    <source>
        <dbReference type="Proteomes" id="UP000054279"/>
    </source>
</evidence>
<proteinExistence type="predicted"/>
<dbReference type="GO" id="GO:0005524">
    <property type="term" value="F:ATP binding"/>
    <property type="evidence" value="ECO:0007669"/>
    <property type="project" value="UniProtKB-KW"/>
</dbReference>
<dbReference type="GO" id="GO:0003724">
    <property type="term" value="F:RNA helicase activity"/>
    <property type="evidence" value="ECO:0007669"/>
    <property type="project" value="TreeGrafter"/>
</dbReference>
<gene>
    <name evidence="7" type="ORF">M422DRAFT_257010</name>
</gene>
<keyword evidence="1" id="KW-0547">Nucleotide-binding</keyword>
<name>A0A0C9VFF2_SPHS4</name>
<dbReference type="OrthoDB" id="10256233at2759"/>
<evidence type="ECO:0000259" key="5">
    <source>
        <dbReference type="PROSITE" id="PS51192"/>
    </source>
</evidence>
<dbReference type="InterPro" id="IPR001650">
    <property type="entry name" value="Helicase_C-like"/>
</dbReference>
<sequence>MLCRRHPWSPLLRNRSLPSTTIYSSSRPLLKSQYGTSLANRSSQFLGCPVLHHQNQLLTIHTRSITTSVKGVAETNGEEEGEEEEEEEDLDGVAARLKHPLPEFAALGIRKSLRVALHEAFPSIQTPTACQKEYIPAILNGKDVILKDRTGTGKTMGIILALMSQPRATRPRMSYRERERLAKRPITSLVVVPHRDLAYQLMQWIRILCPHNSQASVDSIGQACVRGDHMWTLDQQILKLREQAPHILIGTPQALLDIMEKGKGVLQIPTLKTVVVDEADYQLPVPRPKASEKKWMHWERHPPPALTLLNALFEGRSKKNRGDKATASRFPLQAVFSSATLEQQTKSFLFKSPWLAAASETVRVDYSKANIIGEIKHHVLTVTPDGRMRDSRIIRESKNPSWRDTYVKAKPSTPAAPVLSPHLLEGIATTFALIVPRFALLILPATSAVKTVVAELQALGVNARGLGLQDEDRGKAELLQSSLKKFSTGVRPHTSDDEVVPDLLVATQPSIRGLDFPELTHVFMAGAPEDPEEYLHASGRVGRFGRAGKVVVFLETKHEKKAEGVFKRLDIILTESEDNLV</sequence>
<dbReference type="Gene3D" id="3.40.50.300">
    <property type="entry name" value="P-loop containing nucleotide triphosphate hydrolases"/>
    <property type="match status" value="2"/>
</dbReference>
<feature type="domain" description="Helicase C-terminal" evidence="6">
    <location>
        <begin position="423"/>
        <end position="581"/>
    </location>
</feature>
<dbReference type="Proteomes" id="UP000054279">
    <property type="component" value="Unassembled WGS sequence"/>
</dbReference>
<dbReference type="HOGENOM" id="CLU_019374_0_0_1"/>
<evidence type="ECO:0000256" key="4">
    <source>
        <dbReference type="ARBA" id="ARBA00022840"/>
    </source>
</evidence>
<dbReference type="InterPro" id="IPR050547">
    <property type="entry name" value="DEAD_box_RNA_helicases"/>
</dbReference>
<evidence type="ECO:0000256" key="3">
    <source>
        <dbReference type="ARBA" id="ARBA00022806"/>
    </source>
</evidence>
<dbReference type="AlphaFoldDB" id="A0A0C9VFF2"/>
<protein>
    <recommendedName>
        <fullName evidence="9">RNA helicase</fullName>
    </recommendedName>
</protein>
<dbReference type="GO" id="GO:0033592">
    <property type="term" value="F:RNA strand annealing activity"/>
    <property type="evidence" value="ECO:0007669"/>
    <property type="project" value="TreeGrafter"/>
</dbReference>
<evidence type="ECO:0000256" key="1">
    <source>
        <dbReference type="ARBA" id="ARBA00022741"/>
    </source>
</evidence>
<dbReference type="PANTHER" id="PTHR47963">
    <property type="entry name" value="DEAD-BOX ATP-DEPENDENT RNA HELICASE 47, MITOCHONDRIAL"/>
    <property type="match status" value="1"/>
</dbReference>